<comment type="caution">
    <text evidence="1">The sequence shown here is derived from an EMBL/GenBank/DDBJ whole genome shotgun (WGS) entry which is preliminary data.</text>
</comment>
<keyword evidence="2" id="KW-1185">Reference proteome</keyword>
<accession>A0ACC0WU16</accession>
<name>A0ACC0WU16_9STRA</name>
<dbReference type="EMBL" id="CM047580">
    <property type="protein sequence ID" value="KAI9921746.1"/>
    <property type="molecule type" value="Genomic_DNA"/>
</dbReference>
<evidence type="ECO:0000313" key="1">
    <source>
        <dbReference type="EMBL" id="KAI9921746.1"/>
    </source>
</evidence>
<protein>
    <submittedName>
        <fullName evidence="1">Uncharacterized protein</fullName>
    </submittedName>
</protein>
<evidence type="ECO:0000313" key="2">
    <source>
        <dbReference type="Proteomes" id="UP001163321"/>
    </source>
</evidence>
<gene>
    <name evidence="1" type="ORF">PsorP6_001087</name>
</gene>
<reference evidence="1 2" key="1">
    <citation type="journal article" date="2022" name="bioRxiv">
        <title>The genome of the oomycete Peronosclerospora sorghi, a cosmopolitan pathogen of maize and sorghum, is inflated with dispersed pseudogenes.</title>
        <authorList>
            <person name="Fletcher K."/>
            <person name="Martin F."/>
            <person name="Isakeit T."/>
            <person name="Cavanaugh K."/>
            <person name="Magill C."/>
            <person name="Michelmore R."/>
        </authorList>
    </citation>
    <scope>NUCLEOTIDE SEQUENCE [LARGE SCALE GENOMIC DNA]</scope>
    <source>
        <strain evidence="1">P6</strain>
    </source>
</reference>
<sequence length="245" mass="27955">MLHRKHSKCPIDITCAQLPDTFPAKAGRLCRELRKPSMYEFATWMRLVTFIEGLKVAPSLINVLGTFSDRDVRRSLHFLEVHLPNSESSTKTNWRWQHEHSEKNEVSHGDIPAWTTWSTGSTSFDPLTSNLLVELSAAAESMEKLFEDKGREEKQAEVNGPRTSRFEMRSTDIRQRPRLYEPRASSDHVADLKAKFELPLAYIGASMSSSRSPPRIMVSRTRVLAYYSTNPVFLVGLHLHGDTVR</sequence>
<organism evidence="1 2">
    <name type="scientific">Peronosclerospora sorghi</name>
    <dbReference type="NCBI Taxonomy" id="230839"/>
    <lineage>
        <taxon>Eukaryota</taxon>
        <taxon>Sar</taxon>
        <taxon>Stramenopiles</taxon>
        <taxon>Oomycota</taxon>
        <taxon>Peronosporomycetes</taxon>
        <taxon>Peronosporales</taxon>
        <taxon>Peronosporaceae</taxon>
        <taxon>Peronosclerospora</taxon>
    </lineage>
</organism>
<dbReference type="Proteomes" id="UP001163321">
    <property type="component" value="Chromosome 1"/>
</dbReference>
<proteinExistence type="predicted"/>